<dbReference type="EMBL" id="KN817717">
    <property type="protein sequence ID" value="KJA13752.1"/>
    <property type="molecule type" value="Genomic_DNA"/>
</dbReference>
<dbReference type="OrthoDB" id="3265053at2759"/>
<evidence type="ECO:0000256" key="1">
    <source>
        <dbReference type="PROSITE-ProRule" id="PRU00325"/>
    </source>
</evidence>
<keyword evidence="1" id="KW-0863">Zinc-finger</keyword>
<dbReference type="InterPro" id="IPR007527">
    <property type="entry name" value="Znf_SWIM"/>
</dbReference>
<evidence type="ECO:0000313" key="4">
    <source>
        <dbReference type="Proteomes" id="UP000054270"/>
    </source>
</evidence>
<accession>A0A0D2KGU6</accession>
<dbReference type="AlphaFoldDB" id="A0A0D2KGU6"/>
<dbReference type="PANTHER" id="PTHR33977">
    <property type="entry name" value="ZINC ION BINDING PROTEIN"/>
    <property type="match status" value="1"/>
</dbReference>
<proteinExistence type="predicted"/>
<dbReference type="PROSITE" id="PS50966">
    <property type="entry name" value="ZF_SWIM"/>
    <property type="match status" value="1"/>
</dbReference>
<feature type="domain" description="SWIM-type" evidence="2">
    <location>
        <begin position="316"/>
        <end position="347"/>
    </location>
</feature>
<organism evidence="3 4">
    <name type="scientific">Hypholoma sublateritium (strain FD-334 SS-4)</name>
    <dbReference type="NCBI Taxonomy" id="945553"/>
    <lineage>
        <taxon>Eukaryota</taxon>
        <taxon>Fungi</taxon>
        <taxon>Dikarya</taxon>
        <taxon>Basidiomycota</taxon>
        <taxon>Agaricomycotina</taxon>
        <taxon>Agaricomycetes</taxon>
        <taxon>Agaricomycetidae</taxon>
        <taxon>Agaricales</taxon>
        <taxon>Agaricineae</taxon>
        <taxon>Strophariaceae</taxon>
        <taxon>Hypholoma</taxon>
    </lineage>
</organism>
<gene>
    <name evidence="3" type="ORF">HYPSUDRAFT_72880</name>
</gene>
<name>A0A0D2KGU6_HYPSF</name>
<evidence type="ECO:0000313" key="3">
    <source>
        <dbReference type="EMBL" id="KJA13752.1"/>
    </source>
</evidence>
<sequence>MVAHSHEVGDGNSHFTRLGKEARQEIERLLRLGVEPRKVGNIFTEENLLNLWEEGSKRSQFCTRSDVWQIENLFSNEGMPAAWMILSNATEDTIKYFLNLIRAQNPGILPEYFMSNKDHAQINAIRAAYHELTVLLCWWHILHAWQQHFVITSFPKLWKQLKKWVRITDCNEFWAAWEEIKKEAPESVISYLKTYWLNDIKLWSAVYRQDQNIFQLCDTNMLIEAWHHLLKGTFMQGKQNRRLDQLIHTLINVAIPHFIHRHHRQLHGFEGPDLEVKKMLEIELRAKSVAEHLITPCLDEPDVYVVKSASKAEVEYCVDLDAYDCTCLFFSAISFCKHICAVQTLFPEKYDPIPTSALMIHSDHSIEPTPTLNLSLDGQNSPLKDDEINVITQKLLTLLLPQPVQIAPNLHSWTETAHVMGVPVKSNRGQSKFGKVPLPVENAKLITLIN</sequence>
<dbReference type="PANTHER" id="PTHR33977:SF1">
    <property type="entry name" value="ZINC ION BINDING PROTEIN"/>
    <property type="match status" value="1"/>
</dbReference>
<reference evidence="4" key="1">
    <citation type="submission" date="2014-04" db="EMBL/GenBank/DDBJ databases">
        <title>Evolutionary Origins and Diversification of the Mycorrhizal Mutualists.</title>
        <authorList>
            <consortium name="DOE Joint Genome Institute"/>
            <consortium name="Mycorrhizal Genomics Consortium"/>
            <person name="Kohler A."/>
            <person name="Kuo A."/>
            <person name="Nagy L.G."/>
            <person name="Floudas D."/>
            <person name="Copeland A."/>
            <person name="Barry K.W."/>
            <person name="Cichocki N."/>
            <person name="Veneault-Fourrey C."/>
            <person name="LaButti K."/>
            <person name="Lindquist E.A."/>
            <person name="Lipzen A."/>
            <person name="Lundell T."/>
            <person name="Morin E."/>
            <person name="Murat C."/>
            <person name="Riley R."/>
            <person name="Ohm R."/>
            <person name="Sun H."/>
            <person name="Tunlid A."/>
            <person name="Henrissat B."/>
            <person name="Grigoriev I.V."/>
            <person name="Hibbett D.S."/>
            <person name="Martin F."/>
        </authorList>
    </citation>
    <scope>NUCLEOTIDE SEQUENCE [LARGE SCALE GENOMIC DNA]</scope>
    <source>
        <strain evidence="4">FD-334 SS-4</strain>
    </source>
</reference>
<protein>
    <recommendedName>
        <fullName evidence="2">SWIM-type domain-containing protein</fullName>
    </recommendedName>
</protein>
<keyword evidence="4" id="KW-1185">Reference proteome</keyword>
<dbReference type="GO" id="GO:0008270">
    <property type="term" value="F:zinc ion binding"/>
    <property type="evidence" value="ECO:0007669"/>
    <property type="project" value="UniProtKB-KW"/>
</dbReference>
<dbReference type="Proteomes" id="UP000054270">
    <property type="component" value="Unassembled WGS sequence"/>
</dbReference>
<dbReference type="STRING" id="945553.A0A0D2KGU6"/>
<keyword evidence="1" id="KW-0862">Zinc</keyword>
<dbReference type="OMA" id="HSWTETA"/>
<keyword evidence="1" id="KW-0479">Metal-binding</keyword>
<evidence type="ECO:0000259" key="2">
    <source>
        <dbReference type="PROSITE" id="PS50966"/>
    </source>
</evidence>